<accession>A0AAU7GHC0</accession>
<name>A0AAU7GHC0_9MICO</name>
<feature type="transmembrane region" description="Helical" evidence="5">
    <location>
        <begin position="302"/>
        <end position="324"/>
    </location>
</feature>
<gene>
    <name evidence="7" type="ORF">AAME72_06245</name>
</gene>
<feature type="transmembrane region" description="Helical" evidence="5">
    <location>
        <begin position="169"/>
        <end position="187"/>
    </location>
</feature>
<dbReference type="InterPro" id="IPR036259">
    <property type="entry name" value="MFS_trans_sf"/>
</dbReference>
<proteinExistence type="predicted"/>
<dbReference type="PANTHER" id="PTHR23542:SF1">
    <property type="entry name" value="MAJOR FACILITATOR SUPERFAMILY (MFS) PROFILE DOMAIN-CONTAINING PROTEIN"/>
    <property type="match status" value="1"/>
</dbReference>
<feature type="transmembrane region" description="Helical" evidence="5">
    <location>
        <begin position="12"/>
        <end position="35"/>
    </location>
</feature>
<evidence type="ECO:0000256" key="4">
    <source>
        <dbReference type="ARBA" id="ARBA00023136"/>
    </source>
</evidence>
<evidence type="ECO:0000256" key="5">
    <source>
        <dbReference type="SAM" id="Phobius"/>
    </source>
</evidence>
<feature type="transmembrane region" description="Helical" evidence="5">
    <location>
        <begin position="247"/>
        <end position="267"/>
    </location>
</feature>
<feature type="transmembrane region" description="Helical" evidence="5">
    <location>
        <begin position="41"/>
        <end position="64"/>
    </location>
</feature>
<keyword evidence="2 5" id="KW-0812">Transmembrane</keyword>
<sequence length="413" mass="40386">MIASLRIPGALRAFLPALVGRSALAMAGLAVLLAVQESTRSFAVAGLASAVFGIANVIAAPWRARAVDRWGQPRALGALAIVHAAGFAGMGVIAAVPGSSAAWFLGLALVVGVSAPPLGAAMRMVWSSLTPAGAEREKAFSLDAVAEELLFVAGPVLVTAIIVASSPSVGLFVTAGVVLVGTLGLVTSRASSALSGSPVVAGGERARPLRVPGFLRVLIVLTGVGAVLGVVEIGAPALAAEQDAVPAAGWLLAAFAAGSAAGGLVYGQLRWRVSLGVRLLVLCLGIGATAVVVSALGSLPLFAAGLVVLGAFLAPSLITGYLVADTVVAPEARTEASTWINTAVNLGAALASAVAGAAIDAAGTGVALLVVGLVAAALAALVPVRRLRAAGEASAEPGAVAATMDLEAGPGDA</sequence>
<keyword evidence="4 5" id="KW-0472">Membrane</keyword>
<feature type="domain" description="Major facilitator superfamily (MFS) profile" evidence="6">
    <location>
        <begin position="213"/>
        <end position="413"/>
    </location>
</feature>
<dbReference type="InterPro" id="IPR011701">
    <property type="entry name" value="MFS"/>
</dbReference>
<dbReference type="AlphaFoldDB" id="A0AAU7GHC0"/>
<feature type="transmembrane region" description="Helical" evidence="5">
    <location>
        <begin position="76"/>
        <end position="96"/>
    </location>
</feature>
<comment type="subcellular location">
    <subcellularLocation>
        <location evidence="1">Cell membrane</location>
        <topology evidence="1">Multi-pass membrane protein</topology>
    </subcellularLocation>
</comment>
<feature type="transmembrane region" description="Helical" evidence="5">
    <location>
        <begin position="214"/>
        <end position="235"/>
    </location>
</feature>
<evidence type="ECO:0000256" key="3">
    <source>
        <dbReference type="ARBA" id="ARBA00022989"/>
    </source>
</evidence>
<feature type="transmembrane region" description="Helical" evidence="5">
    <location>
        <begin position="279"/>
        <end position="296"/>
    </location>
</feature>
<evidence type="ECO:0000256" key="1">
    <source>
        <dbReference type="ARBA" id="ARBA00004651"/>
    </source>
</evidence>
<reference evidence="7" key="1">
    <citation type="submission" date="2024-05" db="EMBL/GenBank/DDBJ databases">
        <title>The Natural Products Discovery Center: Release of the First 8490 Sequenced Strains for Exploring Actinobacteria Biosynthetic Diversity.</title>
        <authorList>
            <person name="Kalkreuter E."/>
            <person name="Kautsar S.A."/>
            <person name="Yang D."/>
            <person name="Bader C.D."/>
            <person name="Teijaro C.N."/>
            <person name="Fluegel L."/>
            <person name="Davis C.M."/>
            <person name="Simpson J.R."/>
            <person name="Lauterbach L."/>
            <person name="Steele A.D."/>
            <person name="Gui C."/>
            <person name="Meng S."/>
            <person name="Li G."/>
            <person name="Viehrig K."/>
            <person name="Ye F."/>
            <person name="Su P."/>
            <person name="Kiefer A.F."/>
            <person name="Nichols A."/>
            <person name="Cepeda A.J."/>
            <person name="Yan W."/>
            <person name="Fan B."/>
            <person name="Jiang Y."/>
            <person name="Adhikari A."/>
            <person name="Zheng C.-J."/>
            <person name="Schuster L."/>
            <person name="Cowan T.M."/>
            <person name="Smanski M.J."/>
            <person name="Chevrette M.G."/>
            <person name="de Carvalho L.P.S."/>
            <person name="Shen B."/>
        </authorList>
    </citation>
    <scope>NUCLEOTIDE SEQUENCE</scope>
    <source>
        <strain evidence="7">NPDC080035</strain>
    </source>
</reference>
<keyword evidence="3 5" id="KW-1133">Transmembrane helix</keyword>
<dbReference type="GO" id="GO:0005886">
    <property type="term" value="C:plasma membrane"/>
    <property type="evidence" value="ECO:0007669"/>
    <property type="project" value="UniProtKB-SubCell"/>
</dbReference>
<dbReference type="RefSeq" id="WP_348789376.1">
    <property type="nucleotide sequence ID" value="NZ_CP157390.1"/>
</dbReference>
<feature type="transmembrane region" description="Helical" evidence="5">
    <location>
        <begin position="336"/>
        <end position="359"/>
    </location>
</feature>
<evidence type="ECO:0000256" key="2">
    <source>
        <dbReference type="ARBA" id="ARBA00022692"/>
    </source>
</evidence>
<evidence type="ECO:0000313" key="7">
    <source>
        <dbReference type="EMBL" id="XBM49458.1"/>
    </source>
</evidence>
<evidence type="ECO:0000259" key="6">
    <source>
        <dbReference type="PROSITE" id="PS50850"/>
    </source>
</evidence>
<dbReference type="PANTHER" id="PTHR23542">
    <property type="match status" value="1"/>
</dbReference>
<dbReference type="PROSITE" id="PS50850">
    <property type="entry name" value="MFS"/>
    <property type="match status" value="1"/>
</dbReference>
<dbReference type="InterPro" id="IPR020846">
    <property type="entry name" value="MFS_dom"/>
</dbReference>
<organism evidence="7">
    <name type="scientific">Leifsonia sp. NPDC080035</name>
    <dbReference type="NCBI Taxonomy" id="3143936"/>
    <lineage>
        <taxon>Bacteria</taxon>
        <taxon>Bacillati</taxon>
        <taxon>Actinomycetota</taxon>
        <taxon>Actinomycetes</taxon>
        <taxon>Micrococcales</taxon>
        <taxon>Microbacteriaceae</taxon>
        <taxon>Leifsonia</taxon>
    </lineage>
</organism>
<dbReference type="SUPFAM" id="SSF103473">
    <property type="entry name" value="MFS general substrate transporter"/>
    <property type="match status" value="1"/>
</dbReference>
<feature type="transmembrane region" description="Helical" evidence="5">
    <location>
        <begin position="365"/>
        <end position="384"/>
    </location>
</feature>
<dbReference type="Gene3D" id="1.20.1250.20">
    <property type="entry name" value="MFS general substrate transporter like domains"/>
    <property type="match status" value="1"/>
</dbReference>
<protein>
    <submittedName>
        <fullName evidence="7">MFS transporter</fullName>
    </submittedName>
</protein>
<dbReference type="GO" id="GO:0022857">
    <property type="term" value="F:transmembrane transporter activity"/>
    <property type="evidence" value="ECO:0007669"/>
    <property type="project" value="InterPro"/>
</dbReference>
<dbReference type="EMBL" id="CP157390">
    <property type="protein sequence ID" value="XBM49458.1"/>
    <property type="molecule type" value="Genomic_DNA"/>
</dbReference>
<feature type="transmembrane region" description="Helical" evidence="5">
    <location>
        <begin position="102"/>
        <end position="121"/>
    </location>
</feature>
<dbReference type="Pfam" id="PF07690">
    <property type="entry name" value="MFS_1"/>
    <property type="match status" value="1"/>
</dbReference>